<feature type="compositionally biased region" description="Pro residues" evidence="1">
    <location>
        <begin position="53"/>
        <end position="62"/>
    </location>
</feature>
<evidence type="ECO:0000256" key="1">
    <source>
        <dbReference type="SAM" id="MobiDB-lite"/>
    </source>
</evidence>
<protein>
    <submittedName>
        <fullName evidence="2">Uncharacterized protein</fullName>
    </submittedName>
</protein>
<gene>
    <name evidence="2" type="ORF">AB6A40_007451</name>
</gene>
<proteinExistence type="predicted"/>
<evidence type="ECO:0000313" key="3">
    <source>
        <dbReference type="Proteomes" id="UP001608902"/>
    </source>
</evidence>
<evidence type="ECO:0000313" key="2">
    <source>
        <dbReference type="EMBL" id="MFH4980742.1"/>
    </source>
</evidence>
<name>A0ABD6ENG3_9BILA</name>
<feature type="region of interest" description="Disordered" evidence="1">
    <location>
        <begin position="46"/>
        <end position="71"/>
    </location>
</feature>
<dbReference type="AlphaFoldDB" id="A0ABD6ENG3"/>
<dbReference type="EMBL" id="JBGFUD010006011">
    <property type="protein sequence ID" value="MFH4980742.1"/>
    <property type="molecule type" value="Genomic_DNA"/>
</dbReference>
<keyword evidence="3" id="KW-1185">Reference proteome</keyword>
<sequence length="71" mass="7556">MRCVVCYLMMIYLSINKPLSDDRSQGKPATEAASNIPVPTVTAEDAASVAPSVSPPGIPPNQPQSEVCYTF</sequence>
<reference evidence="2 3" key="1">
    <citation type="submission" date="2024-08" db="EMBL/GenBank/DDBJ databases">
        <title>Gnathostoma spinigerum genome.</title>
        <authorList>
            <person name="Gonzalez-Bertolin B."/>
            <person name="Monzon S."/>
            <person name="Zaballos A."/>
            <person name="Jimenez P."/>
            <person name="Dekumyoy P."/>
            <person name="Varona S."/>
            <person name="Cuesta I."/>
            <person name="Sumanam S."/>
            <person name="Adisakwattana P."/>
            <person name="Gasser R.B."/>
            <person name="Hernandez-Gonzalez A."/>
            <person name="Young N.D."/>
            <person name="Perteguer M.J."/>
        </authorList>
    </citation>
    <scope>NUCLEOTIDE SEQUENCE [LARGE SCALE GENOMIC DNA]</scope>
    <source>
        <strain evidence="2">AL3</strain>
        <tissue evidence="2">Liver</tissue>
    </source>
</reference>
<feature type="region of interest" description="Disordered" evidence="1">
    <location>
        <begin position="19"/>
        <end position="38"/>
    </location>
</feature>
<comment type="caution">
    <text evidence="2">The sequence shown here is derived from an EMBL/GenBank/DDBJ whole genome shotgun (WGS) entry which is preliminary data.</text>
</comment>
<dbReference type="Proteomes" id="UP001608902">
    <property type="component" value="Unassembled WGS sequence"/>
</dbReference>
<accession>A0ABD6ENG3</accession>
<organism evidence="2 3">
    <name type="scientific">Gnathostoma spinigerum</name>
    <dbReference type="NCBI Taxonomy" id="75299"/>
    <lineage>
        <taxon>Eukaryota</taxon>
        <taxon>Metazoa</taxon>
        <taxon>Ecdysozoa</taxon>
        <taxon>Nematoda</taxon>
        <taxon>Chromadorea</taxon>
        <taxon>Rhabditida</taxon>
        <taxon>Spirurina</taxon>
        <taxon>Gnathostomatomorpha</taxon>
        <taxon>Gnathostomatoidea</taxon>
        <taxon>Gnathostomatidae</taxon>
        <taxon>Gnathostoma</taxon>
    </lineage>
</organism>